<comment type="catalytic activity">
    <reaction evidence="12 13">
        <text>L-saccharopine + NAD(+) + H2O = L-lysine + 2-oxoglutarate + NADH + H(+)</text>
        <dbReference type="Rhea" id="RHEA:12440"/>
        <dbReference type="ChEBI" id="CHEBI:15377"/>
        <dbReference type="ChEBI" id="CHEBI:15378"/>
        <dbReference type="ChEBI" id="CHEBI:16810"/>
        <dbReference type="ChEBI" id="CHEBI:32551"/>
        <dbReference type="ChEBI" id="CHEBI:57540"/>
        <dbReference type="ChEBI" id="CHEBI:57945"/>
        <dbReference type="ChEBI" id="CHEBI:57951"/>
        <dbReference type="EC" id="1.5.1.7"/>
    </reaction>
</comment>
<dbReference type="PIRSF" id="PIRSF018250">
    <property type="entry name" value="Saccharopine_DH_Lys"/>
    <property type="match status" value="1"/>
</dbReference>
<dbReference type="AlphaFoldDB" id="A0A067MW35"/>
<feature type="domain" description="Alanine dehydrogenase/pyridine nucleotide transhydrogenase NAD(H)-binding" evidence="17">
    <location>
        <begin position="170"/>
        <end position="313"/>
    </location>
</feature>
<evidence type="ECO:0000256" key="2">
    <source>
        <dbReference type="ARBA" id="ARBA00005689"/>
    </source>
</evidence>
<name>A0A067MW35_BOTB1</name>
<dbReference type="HOGENOM" id="CLU_063085_0_0_1"/>
<dbReference type="SUPFAM" id="SSF51735">
    <property type="entry name" value="NAD(P)-binding Rossmann-fold domains"/>
    <property type="match status" value="1"/>
</dbReference>
<dbReference type="STRING" id="930990.A0A067MW35"/>
<feature type="binding site" evidence="15">
    <location>
        <begin position="196"/>
        <end position="197"/>
    </location>
    <ligand>
        <name>NAD(+)</name>
        <dbReference type="ChEBI" id="CHEBI:57540"/>
    </ligand>
</feature>
<dbReference type="Gene3D" id="3.40.50.720">
    <property type="entry name" value="NAD(P)-binding Rossmann-like Domain"/>
    <property type="match status" value="1"/>
</dbReference>
<keyword evidence="6 13" id="KW-0028">Amino-acid biosynthesis</keyword>
<comment type="subunit">
    <text evidence="3">Monomer.</text>
</comment>
<dbReference type="CDD" id="cd12188">
    <property type="entry name" value="SDH"/>
    <property type="match status" value="1"/>
</dbReference>
<dbReference type="GO" id="GO:0004754">
    <property type="term" value="F:saccharopine dehydrogenase (NAD+, L-lysine-forming) activity"/>
    <property type="evidence" value="ECO:0007669"/>
    <property type="project" value="UniProtKB-EC"/>
</dbReference>
<dbReference type="UniPathway" id="UPA00033">
    <property type="reaction ID" value="UER00034"/>
</dbReference>
<evidence type="ECO:0000256" key="14">
    <source>
        <dbReference type="PIRSR" id="PIRSR018250-1"/>
    </source>
</evidence>
<feature type="binding site" evidence="15">
    <location>
        <position position="220"/>
    </location>
    <ligand>
        <name>NAD(+)</name>
        <dbReference type="ChEBI" id="CHEBI:57540"/>
    </ligand>
</feature>
<feature type="domain" description="Alanine dehydrogenase/pyridine nucleotide transhydrogenase N-terminal" evidence="18">
    <location>
        <begin position="7"/>
        <end position="141"/>
    </location>
</feature>
<evidence type="ECO:0000256" key="11">
    <source>
        <dbReference type="ARBA" id="ARBA00033228"/>
    </source>
</evidence>
<feature type="binding site" evidence="15">
    <location>
        <position position="273"/>
    </location>
    <ligand>
        <name>NAD(+)</name>
        <dbReference type="ChEBI" id="CHEBI:57540"/>
    </ligand>
</feature>
<feature type="active site" description="Proton donor" evidence="14">
    <location>
        <position position="95"/>
    </location>
</feature>
<evidence type="ECO:0000256" key="12">
    <source>
        <dbReference type="ARBA" id="ARBA00047860"/>
    </source>
</evidence>
<accession>A0A067MW35</accession>
<keyword evidence="20" id="KW-1185">Reference proteome</keyword>
<dbReference type="FunCoup" id="A0A067MW35">
    <property type="interactions" value="335"/>
</dbReference>
<feature type="binding site" evidence="15">
    <location>
        <position position="129"/>
    </location>
    <ligand>
        <name>NAD(+)</name>
        <dbReference type="ChEBI" id="CHEBI:57540"/>
    </ligand>
</feature>
<keyword evidence="10" id="KW-1015">Disulfide bond</keyword>
<evidence type="ECO:0000256" key="1">
    <source>
        <dbReference type="ARBA" id="ARBA00004884"/>
    </source>
</evidence>
<protein>
    <recommendedName>
        <fullName evidence="5 13">Saccharopine dehydrogenase [NAD(+), L-lysine-forming]</fullName>
        <shortName evidence="13">SDH</shortName>
        <ecNumber evidence="4 13">1.5.1.7</ecNumber>
    </recommendedName>
    <alternativeName>
        <fullName evidence="11 13">Lysine--2-oxoglutarate reductase</fullName>
    </alternativeName>
</protein>
<dbReference type="GO" id="GO:0019878">
    <property type="term" value="P:lysine biosynthetic process via aminoadipic acid"/>
    <property type="evidence" value="ECO:0007669"/>
    <property type="project" value="UniProtKB-UniPathway"/>
</dbReference>
<dbReference type="InterPro" id="IPR051168">
    <property type="entry name" value="AASS"/>
</dbReference>
<dbReference type="PANTHER" id="PTHR11133:SF23">
    <property type="entry name" value="SACCHAROPINE DEHYDROGENASE [NAD(+), L-LYSINE-FORMING]"/>
    <property type="match status" value="1"/>
</dbReference>
<evidence type="ECO:0000256" key="7">
    <source>
        <dbReference type="ARBA" id="ARBA00023002"/>
    </source>
</evidence>
<keyword evidence="9 13" id="KW-0457">Lysine biosynthesis</keyword>
<comment type="similarity">
    <text evidence="2 13">Belongs to the AlaDH/PNT family.</text>
</comment>
<dbReference type="Pfam" id="PF05222">
    <property type="entry name" value="AlaDh_PNT_N"/>
    <property type="match status" value="1"/>
</dbReference>
<dbReference type="SMART" id="SM01002">
    <property type="entry name" value="AlaDh_PNT_C"/>
    <property type="match status" value="1"/>
</dbReference>
<evidence type="ECO:0000256" key="15">
    <source>
        <dbReference type="PIRSR" id="PIRSR018250-3"/>
    </source>
</evidence>
<dbReference type="EC" id="1.5.1.7" evidence="4 13"/>
<keyword evidence="7 13" id="KW-0560">Oxidoreductase</keyword>
<evidence type="ECO:0000259" key="18">
    <source>
        <dbReference type="SMART" id="SM01003"/>
    </source>
</evidence>
<evidence type="ECO:0000256" key="9">
    <source>
        <dbReference type="ARBA" id="ARBA00023154"/>
    </source>
</evidence>
<feature type="binding site" evidence="15">
    <location>
        <position position="224"/>
    </location>
    <ligand>
        <name>NAD(+)</name>
        <dbReference type="ChEBI" id="CHEBI:57540"/>
    </ligand>
</feature>
<sequence>MPAQALWLRCEKKQFERRAALTPSTAKKLIDSSFDIYVERDPQRIFDDEEYERVGCTLVENNTWDQAPLTTPILGLKELPVSTTPIRHTHIQFAHCYKNQAGWTDVLGRFAAGGGTLYDLEFLTDANGRRVAAFGFHAGFAGAAAGALAYSERKNNGRNLGALEPFENEGTMIDAVREKLGDDAREVKALVIGALGRCGRGAVDLFKKVGLKDDNILKWDMDETAKGGPFQEILDVDIFVNCIYLAHEIPHFVNHDSIRAAGSSRRLSVVVDVSCDTTNPFNPVPIYNINTTFDAPTVDVDVGPGNPPMTVISIDHLPTLLPREASEQFSTDLLPSLLELPQRASARVWVEAETLFKEKLAAAQAFKLSA</sequence>
<dbReference type="InterPro" id="IPR027281">
    <property type="entry name" value="Lys1"/>
</dbReference>
<dbReference type="EMBL" id="KL198018">
    <property type="protein sequence ID" value="KDQ19953.1"/>
    <property type="molecule type" value="Genomic_DNA"/>
</dbReference>
<reference evidence="20" key="1">
    <citation type="journal article" date="2014" name="Proc. Natl. Acad. Sci. U.S.A.">
        <title>Extensive sampling of basidiomycete genomes demonstrates inadequacy of the white-rot/brown-rot paradigm for wood decay fungi.</title>
        <authorList>
            <person name="Riley R."/>
            <person name="Salamov A.A."/>
            <person name="Brown D.W."/>
            <person name="Nagy L.G."/>
            <person name="Floudas D."/>
            <person name="Held B.W."/>
            <person name="Levasseur A."/>
            <person name="Lombard V."/>
            <person name="Morin E."/>
            <person name="Otillar R."/>
            <person name="Lindquist E.A."/>
            <person name="Sun H."/>
            <person name="LaButti K.M."/>
            <person name="Schmutz J."/>
            <person name="Jabbour D."/>
            <person name="Luo H."/>
            <person name="Baker S.E."/>
            <person name="Pisabarro A.G."/>
            <person name="Walton J.D."/>
            <person name="Blanchette R.A."/>
            <person name="Henrissat B."/>
            <person name="Martin F."/>
            <person name="Cullen D."/>
            <person name="Hibbett D.S."/>
            <person name="Grigoriev I.V."/>
        </authorList>
    </citation>
    <scope>NUCLEOTIDE SEQUENCE [LARGE SCALE GENOMIC DNA]</scope>
    <source>
        <strain evidence="20">FD-172 SS1</strain>
    </source>
</reference>
<evidence type="ECO:0000256" key="13">
    <source>
        <dbReference type="PIRNR" id="PIRNR018250"/>
    </source>
</evidence>
<dbReference type="PANTHER" id="PTHR11133">
    <property type="entry name" value="SACCHAROPINE DEHYDROGENASE"/>
    <property type="match status" value="1"/>
</dbReference>
<feature type="disulfide bond" evidence="16">
    <location>
        <begin position="198"/>
        <end position="242"/>
    </location>
</feature>
<evidence type="ECO:0000313" key="19">
    <source>
        <dbReference type="EMBL" id="KDQ19953.1"/>
    </source>
</evidence>
<dbReference type="InterPro" id="IPR036291">
    <property type="entry name" value="NAD(P)-bd_dom_sf"/>
</dbReference>
<feature type="binding site" evidence="15">
    <location>
        <position position="244"/>
    </location>
    <ligand>
        <name>NAD(+)</name>
        <dbReference type="ChEBI" id="CHEBI:57540"/>
    </ligand>
</feature>
<feature type="binding site" evidence="15">
    <location>
        <begin position="314"/>
        <end position="317"/>
    </location>
    <ligand>
        <name>NAD(+)</name>
        <dbReference type="ChEBI" id="CHEBI:57540"/>
    </ligand>
</feature>
<feature type="active site" description="Proton acceptor" evidence="14">
    <location>
        <position position="77"/>
    </location>
</feature>
<comment type="pathway">
    <text evidence="1 13">Amino-acid biosynthesis; L-lysine biosynthesis via AAA pathway; L-lysine from L-alpha-aminoadipate (fungal route): step 3/3.</text>
</comment>
<evidence type="ECO:0000256" key="6">
    <source>
        <dbReference type="ARBA" id="ARBA00022605"/>
    </source>
</evidence>
<dbReference type="InParanoid" id="A0A067MW35"/>
<dbReference type="Proteomes" id="UP000027195">
    <property type="component" value="Unassembled WGS sequence"/>
</dbReference>
<dbReference type="InterPro" id="IPR007886">
    <property type="entry name" value="AlaDH/PNT_N"/>
</dbReference>
<evidence type="ECO:0000313" key="20">
    <source>
        <dbReference type="Proteomes" id="UP000027195"/>
    </source>
</evidence>
<dbReference type="FunFam" id="3.40.50.720:FF:000217">
    <property type="entry name" value="Saccharopine dehydrogenase [NAD(+), L-lysine-forming]"/>
    <property type="match status" value="1"/>
</dbReference>
<evidence type="ECO:0000256" key="4">
    <source>
        <dbReference type="ARBA" id="ARBA00012847"/>
    </source>
</evidence>
<evidence type="ECO:0000256" key="8">
    <source>
        <dbReference type="ARBA" id="ARBA00023027"/>
    </source>
</evidence>
<evidence type="ECO:0000256" key="10">
    <source>
        <dbReference type="ARBA" id="ARBA00023157"/>
    </source>
</evidence>
<organism evidence="19 20">
    <name type="scientific">Botryobasidium botryosum (strain FD-172 SS1)</name>
    <dbReference type="NCBI Taxonomy" id="930990"/>
    <lineage>
        <taxon>Eukaryota</taxon>
        <taxon>Fungi</taxon>
        <taxon>Dikarya</taxon>
        <taxon>Basidiomycota</taxon>
        <taxon>Agaricomycotina</taxon>
        <taxon>Agaricomycetes</taxon>
        <taxon>Cantharellales</taxon>
        <taxon>Botryobasidiaceae</taxon>
        <taxon>Botryobasidium</taxon>
    </lineage>
</organism>
<evidence type="ECO:0000256" key="5">
    <source>
        <dbReference type="ARBA" id="ARBA00021221"/>
    </source>
</evidence>
<proteinExistence type="inferred from homology"/>
<evidence type="ECO:0000259" key="17">
    <source>
        <dbReference type="SMART" id="SM01002"/>
    </source>
</evidence>
<gene>
    <name evidence="19" type="ORF">BOTBODRAFT_101260</name>
</gene>
<dbReference type="SMART" id="SM01003">
    <property type="entry name" value="AlaDh_PNT_N"/>
    <property type="match status" value="1"/>
</dbReference>
<keyword evidence="8 13" id="KW-0520">NAD</keyword>
<evidence type="ECO:0000256" key="3">
    <source>
        <dbReference type="ARBA" id="ARBA00011245"/>
    </source>
</evidence>
<dbReference type="InterPro" id="IPR007698">
    <property type="entry name" value="AlaDH/PNT_NAD(H)-bd"/>
</dbReference>
<evidence type="ECO:0000256" key="16">
    <source>
        <dbReference type="PIRSR" id="PIRSR018250-4"/>
    </source>
</evidence>
<dbReference type="OrthoDB" id="265306at2759"/>
<dbReference type="SUPFAM" id="SSF52283">
    <property type="entry name" value="Formate/glycerate dehydrogenase catalytic domain-like"/>
    <property type="match status" value="1"/>
</dbReference>
<dbReference type="GO" id="GO:0005737">
    <property type="term" value="C:cytoplasm"/>
    <property type="evidence" value="ECO:0007669"/>
    <property type="project" value="TreeGrafter"/>
</dbReference>